<evidence type="ECO:0000256" key="9">
    <source>
        <dbReference type="ARBA" id="ARBA00022989"/>
    </source>
</evidence>
<dbReference type="InterPro" id="IPR011577">
    <property type="entry name" value="Cyt_b561_bac/Ni-Hgenase"/>
</dbReference>
<evidence type="ECO:0000256" key="5">
    <source>
        <dbReference type="ARBA" id="ARBA00022617"/>
    </source>
</evidence>
<evidence type="ECO:0000256" key="12">
    <source>
        <dbReference type="ARBA" id="ARBA00037975"/>
    </source>
</evidence>
<evidence type="ECO:0000256" key="2">
    <source>
        <dbReference type="ARBA" id="ARBA00004651"/>
    </source>
</evidence>
<keyword evidence="11 13" id="KW-0472">Membrane</keyword>
<gene>
    <name evidence="15" type="ORF">KL86PLE_41135</name>
</gene>
<evidence type="ECO:0000313" key="15">
    <source>
        <dbReference type="EMBL" id="SCM77330.1"/>
    </source>
</evidence>
<comment type="cofactor">
    <cofactor evidence="1">
        <name>heme b</name>
        <dbReference type="ChEBI" id="CHEBI:60344"/>
    </cofactor>
</comment>
<feature type="domain" description="Cytochrome b561 bacterial/Ni-hydrogenase" evidence="14">
    <location>
        <begin position="8"/>
        <end position="160"/>
    </location>
</feature>
<keyword evidence="8" id="KW-0249">Electron transport</keyword>
<evidence type="ECO:0000256" key="8">
    <source>
        <dbReference type="ARBA" id="ARBA00022982"/>
    </source>
</evidence>
<feature type="transmembrane region" description="Helical" evidence="13">
    <location>
        <begin position="132"/>
        <end position="151"/>
    </location>
</feature>
<dbReference type="InterPro" id="IPR052168">
    <property type="entry name" value="Cytochrome_b561_oxidase"/>
</dbReference>
<evidence type="ECO:0000256" key="1">
    <source>
        <dbReference type="ARBA" id="ARBA00001970"/>
    </source>
</evidence>
<organism evidence="15">
    <name type="scientific">uncultured Pleomorphomonas sp</name>
    <dbReference type="NCBI Taxonomy" id="442121"/>
    <lineage>
        <taxon>Bacteria</taxon>
        <taxon>Pseudomonadati</taxon>
        <taxon>Pseudomonadota</taxon>
        <taxon>Alphaproteobacteria</taxon>
        <taxon>Hyphomicrobiales</taxon>
        <taxon>Pleomorphomonadaceae</taxon>
        <taxon>Pleomorphomonas</taxon>
        <taxon>environmental samples</taxon>
    </lineage>
</organism>
<dbReference type="EMBL" id="FMJD01000008">
    <property type="protein sequence ID" value="SCM77330.1"/>
    <property type="molecule type" value="Genomic_DNA"/>
</dbReference>
<keyword evidence="5" id="KW-0349">Heme</keyword>
<dbReference type="PANTHER" id="PTHR30529:SF7">
    <property type="entry name" value="CYTOCHROME B561 BACTERIAL_NI-HYDROGENASE DOMAIN-CONTAINING PROTEIN"/>
    <property type="match status" value="1"/>
</dbReference>
<dbReference type="GO" id="GO:0046872">
    <property type="term" value="F:metal ion binding"/>
    <property type="evidence" value="ECO:0007669"/>
    <property type="project" value="UniProtKB-KW"/>
</dbReference>
<dbReference type="SUPFAM" id="SSF81342">
    <property type="entry name" value="Transmembrane di-heme cytochromes"/>
    <property type="match status" value="1"/>
</dbReference>
<evidence type="ECO:0000256" key="10">
    <source>
        <dbReference type="ARBA" id="ARBA00023004"/>
    </source>
</evidence>
<evidence type="ECO:0000256" key="13">
    <source>
        <dbReference type="SAM" id="Phobius"/>
    </source>
</evidence>
<protein>
    <submittedName>
        <fullName evidence="15">Cytochrome b562</fullName>
    </submittedName>
</protein>
<comment type="similarity">
    <text evidence="12">Belongs to the cytochrome b561 family.</text>
</comment>
<evidence type="ECO:0000256" key="3">
    <source>
        <dbReference type="ARBA" id="ARBA00022448"/>
    </source>
</evidence>
<comment type="subcellular location">
    <subcellularLocation>
        <location evidence="2">Cell membrane</location>
        <topology evidence="2">Multi-pass membrane protein</topology>
    </subcellularLocation>
</comment>
<dbReference type="Pfam" id="PF01292">
    <property type="entry name" value="Ni_hydr_CYTB"/>
    <property type="match status" value="1"/>
</dbReference>
<name>A0A212LIK2_9HYPH</name>
<evidence type="ECO:0000256" key="6">
    <source>
        <dbReference type="ARBA" id="ARBA00022692"/>
    </source>
</evidence>
<dbReference type="GO" id="GO:0020037">
    <property type="term" value="F:heme binding"/>
    <property type="evidence" value="ECO:0007669"/>
    <property type="project" value="TreeGrafter"/>
</dbReference>
<dbReference type="AlphaFoldDB" id="A0A212LIK2"/>
<evidence type="ECO:0000256" key="11">
    <source>
        <dbReference type="ARBA" id="ARBA00023136"/>
    </source>
</evidence>
<keyword evidence="4" id="KW-1003">Cell membrane</keyword>
<dbReference type="InterPro" id="IPR016174">
    <property type="entry name" value="Di-haem_cyt_TM"/>
</dbReference>
<evidence type="ECO:0000256" key="7">
    <source>
        <dbReference type="ARBA" id="ARBA00022723"/>
    </source>
</evidence>
<keyword evidence="6 13" id="KW-0812">Transmembrane</keyword>
<accession>A0A212LIK2</accession>
<dbReference type="GO" id="GO:0005886">
    <property type="term" value="C:plasma membrane"/>
    <property type="evidence" value="ECO:0007669"/>
    <property type="project" value="UniProtKB-SubCell"/>
</dbReference>
<keyword evidence="3" id="KW-0813">Transport</keyword>
<dbReference type="GO" id="GO:0022904">
    <property type="term" value="P:respiratory electron transport chain"/>
    <property type="evidence" value="ECO:0007669"/>
    <property type="project" value="InterPro"/>
</dbReference>
<evidence type="ECO:0000259" key="14">
    <source>
        <dbReference type="Pfam" id="PF01292"/>
    </source>
</evidence>
<keyword evidence="9 13" id="KW-1133">Transmembrane helix</keyword>
<feature type="transmembrane region" description="Helical" evidence="13">
    <location>
        <begin position="54"/>
        <end position="77"/>
    </location>
</feature>
<keyword evidence="7" id="KW-0479">Metal-binding</keyword>
<evidence type="ECO:0000256" key="4">
    <source>
        <dbReference type="ARBA" id="ARBA00022475"/>
    </source>
</evidence>
<reference evidence="15" key="1">
    <citation type="submission" date="2016-08" db="EMBL/GenBank/DDBJ databases">
        <authorList>
            <person name="Seilhamer J.J."/>
        </authorList>
    </citation>
    <scope>NUCLEOTIDE SEQUENCE</scope>
    <source>
        <strain evidence="15">86</strain>
    </source>
</reference>
<dbReference type="GO" id="GO:0009055">
    <property type="term" value="F:electron transfer activity"/>
    <property type="evidence" value="ECO:0007669"/>
    <property type="project" value="InterPro"/>
</dbReference>
<proteinExistence type="inferred from homology"/>
<keyword evidence="10" id="KW-0408">Iron</keyword>
<dbReference type="RefSeq" id="WP_100079967.1">
    <property type="nucleotide sequence ID" value="NZ_LT608334.1"/>
</dbReference>
<sequence length="165" mass="18210">MAKQSTGYTALQLSLHWLIVLLVFFQLIFGDDMGRYNYFLRSGQDVAPLLTGYYLHVGVGIAVLVLTLARLGLRLTVGVPASVPGPALQVRAGEALHYLFYLMLIVTPVTGLLAQYVDMRTFGELHAANKPIFVLLIVLHAAAALYHHFVLKDSTLRRMMVPGTN</sequence>
<dbReference type="PANTHER" id="PTHR30529">
    <property type="entry name" value="CYTOCHROME B561"/>
    <property type="match status" value="1"/>
</dbReference>
<feature type="transmembrane region" description="Helical" evidence="13">
    <location>
        <begin position="98"/>
        <end position="117"/>
    </location>
</feature>